<feature type="compositionally biased region" description="Polar residues" evidence="1">
    <location>
        <begin position="364"/>
        <end position="376"/>
    </location>
</feature>
<proteinExistence type="predicted"/>
<feature type="region of interest" description="Disordered" evidence="1">
    <location>
        <begin position="1"/>
        <end position="130"/>
    </location>
</feature>
<evidence type="ECO:0000313" key="2">
    <source>
        <dbReference type="EMBL" id="KAG7159523.1"/>
    </source>
</evidence>
<feature type="compositionally biased region" description="Basic and acidic residues" evidence="1">
    <location>
        <begin position="308"/>
        <end position="325"/>
    </location>
</feature>
<dbReference type="PANTHER" id="PTHR13400">
    <property type="entry name" value="CHEMOKINE C-C MOTIF RECEPTOR 1"/>
    <property type="match status" value="1"/>
</dbReference>
<organism evidence="2 3">
    <name type="scientific">Homarus americanus</name>
    <name type="common">American lobster</name>
    <dbReference type="NCBI Taxonomy" id="6706"/>
    <lineage>
        <taxon>Eukaryota</taxon>
        <taxon>Metazoa</taxon>
        <taxon>Ecdysozoa</taxon>
        <taxon>Arthropoda</taxon>
        <taxon>Crustacea</taxon>
        <taxon>Multicrustacea</taxon>
        <taxon>Malacostraca</taxon>
        <taxon>Eumalacostraca</taxon>
        <taxon>Eucarida</taxon>
        <taxon>Decapoda</taxon>
        <taxon>Pleocyemata</taxon>
        <taxon>Astacidea</taxon>
        <taxon>Nephropoidea</taxon>
        <taxon>Nephropidae</taxon>
        <taxon>Homarus</taxon>
    </lineage>
</organism>
<comment type="caution">
    <text evidence="2">The sequence shown here is derived from an EMBL/GenBank/DDBJ whole genome shotgun (WGS) entry which is preliminary data.</text>
</comment>
<feature type="compositionally biased region" description="Low complexity" evidence="1">
    <location>
        <begin position="46"/>
        <end position="60"/>
    </location>
</feature>
<dbReference type="PANTHER" id="PTHR13400:SF4">
    <property type="entry name" value="COILED-COIL DOMAIN-CONTAINING PROTEIN 28A-LIKE PROTEIN"/>
    <property type="match status" value="1"/>
</dbReference>
<feature type="compositionally biased region" description="Polar residues" evidence="1">
    <location>
        <begin position="10"/>
        <end position="20"/>
    </location>
</feature>
<accession>A0A8J5JRD2</accession>
<dbReference type="AlphaFoldDB" id="A0A8J5JRD2"/>
<dbReference type="Proteomes" id="UP000747542">
    <property type="component" value="Unassembled WGS sequence"/>
</dbReference>
<evidence type="ECO:0000256" key="1">
    <source>
        <dbReference type="SAM" id="MobiDB-lite"/>
    </source>
</evidence>
<feature type="compositionally biased region" description="Basic and acidic residues" evidence="1">
    <location>
        <begin position="66"/>
        <end position="81"/>
    </location>
</feature>
<feature type="region of interest" description="Disordered" evidence="1">
    <location>
        <begin position="308"/>
        <end position="409"/>
    </location>
</feature>
<feature type="compositionally biased region" description="Polar residues" evidence="1">
    <location>
        <begin position="383"/>
        <end position="395"/>
    </location>
</feature>
<dbReference type="InterPro" id="IPR025271">
    <property type="entry name" value="CCDC28"/>
</dbReference>
<dbReference type="Pfam" id="PF13270">
    <property type="entry name" value="CCDC28"/>
    <property type="match status" value="1"/>
</dbReference>
<reference evidence="2" key="1">
    <citation type="journal article" date="2021" name="Sci. Adv.">
        <title>The American lobster genome reveals insights on longevity, neural, and immune adaptations.</title>
        <authorList>
            <person name="Polinski J.M."/>
            <person name="Zimin A.V."/>
            <person name="Clark K.F."/>
            <person name="Kohn A.B."/>
            <person name="Sadowski N."/>
            <person name="Timp W."/>
            <person name="Ptitsyn A."/>
            <person name="Khanna P."/>
            <person name="Romanova D.Y."/>
            <person name="Williams P."/>
            <person name="Greenwood S.J."/>
            <person name="Moroz L.L."/>
            <person name="Walt D.R."/>
            <person name="Bodnar A.G."/>
        </authorList>
    </citation>
    <scope>NUCLEOTIDE SEQUENCE</scope>
    <source>
        <strain evidence="2">GMGI-L3</strain>
    </source>
</reference>
<name>A0A8J5JRD2_HOMAM</name>
<evidence type="ECO:0000313" key="3">
    <source>
        <dbReference type="Proteomes" id="UP000747542"/>
    </source>
</evidence>
<sequence>MSKKIEDSELQTLTLSPTNTNDDESSPFVNPASDETSFPISPPPSFSTVVSTPPSTTQITYTNEESNERKIDLSKICRERPTPGNSIGQKKGNKGFQISKSDSKTRVLEKGLTTSSHRSQLARGDFKRPGTHCGQVSGINPTASYTQAASGSAPSTPHSFGITISAPPSRVGTNNKGNSGSKAWLGRPVVRSGLRMRGGLDSRQMDRPIQHHTFLADVADVRQIEQGLLQLMEDFQAGNLRAFGKDSRLRQMEAIREQQERLARLHFDVGAEQDLFPPLSEEGLRTSHDNMRTLMEKLAQLSESIERLHTNTSSERKTSSNERKCSSNQRATENVGHSKFHSGAWNQQMPDGHHSSDQHGNYGHMNNNAQHTSPANSRLGHGQHSTNRLRNSAGNPMSGIMKSGKLADS</sequence>
<dbReference type="EMBL" id="JAHLQT010033114">
    <property type="protein sequence ID" value="KAG7159523.1"/>
    <property type="molecule type" value="Genomic_DNA"/>
</dbReference>
<keyword evidence="3" id="KW-1185">Reference proteome</keyword>
<gene>
    <name evidence="2" type="primary">Ccdc28b-L</name>
    <name evidence="2" type="ORF">Hamer_G004163</name>
</gene>
<protein>
    <submittedName>
        <fullName evidence="2">Coiled-coil domain-containing protein 28B-like</fullName>
    </submittedName>
</protein>